<dbReference type="EMBL" id="GL888128">
    <property type="protein sequence ID" value="EGI66924.1"/>
    <property type="molecule type" value="Genomic_DNA"/>
</dbReference>
<accession>F4WGF7</accession>
<evidence type="ECO:0000313" key="2">
    <source>
        <dbReference type="EMBL" id="EGI66924.1"/>
    </source>
</evidence>
<gene>
    <name evidence="2" type="ORF">G5I_04732</name>
</gene>
<dbReference type="AlphaFoldDB" id="F4WGF7"/>
<dbReference type="InParanoid" id="F4WGF7"/>
<sequence length="105" mass="11867">MPRGPSDSPRRTTPAKKRRGREVDPPIAQPRTRPRAETAVSNYGDRCPSLGRRAKTNKRVPPVILDRLLVFLFGCLLHENSRSQAVRASSFKVDPNEAIRKRSSY</sequence>
<feature type="region of interest" description="Disordered" evidence="1">
    <location>
        <begin position="1"/>
        <end position="54"/>
    </location>
</feature>
<dbReference type="Proteomes" id="UP000007755">
    <property type="component" value="Unassembled WGS sequence"/>
</dbReference>
<organism evidence="3">
    <name type="scientific">Acromyrmex echinatior</name>
    <name type="common">Panamanian leafcutter ant</name>
    <name type="synonym">Acromyrmex octospinosus echinatior</name>
    <dbReference type="NCBI Taxonomy" id="103372"/>
    <lineage>
        <taxon>Eukaryota</taxon>
        <taxon>Metazoa</taxon>
        <taxon>Ecdysozoa</taxon>
        <taxon>Arthropoda</taxon>
        <taxon>Hexapoda</taxon>
        <taxon>Insecta</taxon>
        <taxon>Pterygota</taxon>
        <taxon>Neoptera</taxon>
        <taxon>Endopterygota</taxon>
        <taxon>Hymenoptera</taxon>
        <taxon>Apocrita</taxon>
        <taxon>Aculeata</taxon>
        <taxon>Formicoidea</taxon>
        <taxon>Formicidae</taxon>
        <taxon>Myrmicinae</taxon>
        <taxon>Acromyrmex</taxon>
    </lineage>
</organism>
<keyword evidence="3" id="KW-1185">Reference proteome</keyword>
<evidence type="ECO:0000256" key="1">
    <source>
        <dbReference type="SAM" id="MobiDB-lite"/>
    </source>
</evidence>
<reference evidence="2" key="1">
    <citation type="submission" date="2011-02" db="EMBL/GenBank/DDBJ databases">
        <title>The genome of the leaf-cutting ant Acromyrmex echinatior suggests key adaptations to social evolution and fungus farming.</title>
        <authorList>
            <person name="Nygaard S."/>
            <person name="Zhang G."/>
        </authorList>
    </citation>
    <scope>NUCLEOTIDE SEQUENCE</scope>
</reference>
<proteinExistence type="predicted"/>
<name>F4WGF7_ACREC</name>
<evidence type="ECO:0000313" key="3">
    <source>
        <dbReference type="Proteomes" id="UP000007755"/>
    </source>
</evidence>
<protein>
    <submittedName>
        <fullName evidence="2">Uncharacterized protein</fullName>
    </submittedName>
</protein>